<protein>
    <submittedName>
        <fullName evidence="1">Uncharacterized protein</fullName>
    </submittedName>
</protein>
<evidence type="ECO:0000313" key="2">
    <source>
        <dbReference type="Proteomes" id="UP001058074"/>
    </source>
</evidence>
<evidence type="ECO:0000313" key="1">
    <source>
        <dbReference type="EMBL" id="GKX65927.1"/>
    </source>
</evidence>
<dbReference type="Proteomes" id="UP001058074">
    <property type="component" value="Unassembled WGS sequence"/>
</dbReference>
<proteinExistence type="predicted"/>
<comment type="caution">
    <text evidence="1">The sequence shown here is derived from an EMBL/GenBank/DDBJ whole genome shotgun (WGS) entry which is preliminary data.</text>
</comment>
<accession>A0ACB5RA62</accession>
<name>A0ACB5RA62_9CLOT</name>
<organism evidence="1 2">
    <name type="scientific">Inconstantimicrobium mannanitabidum</name>
    <dbReference type="NCBI Taxonomy" id="1604901"/>
    <lineage>
        <taxon>Bacteria</taxon>
        <taxon>Bacillati</taxon>
        <taxon>Bacillota</taxon>
        <taxon>Clostridia</taxon>
        <taxon>Eubacteriales</taxon>
        <taxon>Clostridiaceae</taxon>
        <taxon>Inconstantimicrobium</taxon>
    </lineage>
</organism>
<dbReference type="EMBL" id="BROD01000001">
    <property type="protein sequence ID" value="GKX65927.1"/>
    <property type="molecule type" value="Genomic_DNA"/>
</dbReference>
<keyword evidence="2" id="KW-1185">Reference proteome</keyword>
<sequence>MIANNAFMISGMKEKVRKETQKEIRKSEEELIKQEKIKTSKNLLELGVEINKISKATGLAEKRIIELSKGK</sequence>
<gene>
    <name evidence="1" type="ORF">rsdtw13_11850</name>
</gene>
<reference evidence="1" key="1">
    <citation type="journal article" date="2025" name="Int. J. Syst. Evol. Microbiol.">
        <title>Inconstantimicrobium mannanitabidum sp. nov., a novel member of the family Clostridiaceae isolated from anoxic soil under the treatment of reductive soil disinfestation.</title>
        <authorList>
            <person name="Ueki A."/>
            <person name="Tonouchi A."/>
            <person name="Honma S."/>
            <person name="Kaku N."/>
            <person name="Ueki K."/>
        </authorList>
    </citation>
    <scope>NUCLEOTIDE SEQUENCE</scope>
    <source>
        <strain evidence="1">TW13</strain>
    </source>
</reference>